<name>A0ABR0SPD3_9HYPO</name>
<accession>A0ABR0SPD3</accession>
<dbReference type="EMBL" id="JAVFKD010000012">
    <property type="protein sequence ID" value="KAK5994012.1"/>
    <property type="molecule type" value="Genomic_DNA"/>
</dbReference>
<evidence type="ECO:0000256" key="1">
    <source>
        <dbReference type="SAM" id="Coils"/>
    </source>
</evidence>
<dbReference type="Proteomes" id="UP001338125">
    <property type="component" value="Unassembled WGS sequence"/>
</dbReference>
<keyword evidence="1" id="KW-0175">Coiled coil</keyword>
<feature type="compositionally biased region" description="Basic residues" evidence="2">
    <location>
        <begin position="312"/>
        <end position="321"/>
    </location>
</feature>
<keyword evidence="4" id="KW-1185">Reference proteome</keyword>
<dbReference type="Gene3D" id="1.10.555.10">
    <property type="entry name" value="Rho GTPase activation protein"/>
    <property type="match status" value="1"/>
</dbReference>
<feature type="region of interest" description="Disordered" evidence="2">
    <location>
        <begin position="309"/>
        <end position="328"/>
    </location>
</feature>
<proteinExistence type="predicted"/>
<reference evidence="3 4" key="1">
    <citation type="submission" date="2024-01" db="EMBL/GenBank/DDBJ databases">
        <title>Complete genome of Cladobotryum mycophilum ATHUM6906.</title>
        <authorList>
            <person name="Christinaki A.C."/>
            <person name="Myridakis A.I."/>
            <person name="Kouvelis V.N."/>
        </authorList>
    </citation>
    <scope>NUCLEOTIDE SEQUENCE [LARGE SCALE GENOMIC DNA]</scope>
    <source>
        <strain evidence="3 4">ATHUM6906</strain>
    </source>
</reference>
<evidence type="ECO:0000313" key="3">
    <source>
        <dbReference type="EMBL" id="KAK5994012.1"/>
    </source>
</evidence>
<feature type="region of interest" description="Disordered" evidence="2">
    <location>
        <begin position="700"/>
        <end position="735"/>
    </location>
</feature>
<feature type="region of interest" description="Disordered" evidence="2">
    <location>
        <begin position="925"/>
        <end position="953"/>
    </location>
</feature>
<evidence type="ECO:0000313" key="4">
    <source>
        <dbReference type="Proteomes" id="UP001338125"/>
    </source>
</evidence>
<comment type="caution">
    <text evidence="3">The sequence shown here is derived from an EMBL/GenBank/DDBJ whole genome shotgun (WGS) entry which is preliminary data.</text>
</comment>
<organism evidence="3 4">
    <name type="scientific">Cladobotryum mycophilum</name>
    <dbReference type="NCBI Taxonomy" id="491253"/>
    <lineage>
        <taxon>Eukaryota</taxon>
        <taxon>Fungi</taxon>
        <taxon>Dikarya</taxon>
        <taxon>Ascomycota</taxon>
        <taxon>Pezizomycotina</taxon>
        <taxon>Sordariomycetes</taxon>
        <taxon>Hypocreomycetidae</taxon>
        <taxon>Hypocreales</taxon>
        <taxon>Hypocreaceae</taxon>
        <taxon>Cladobotryum</taxon>
    </lineage>
</organism>
<feature type="compositionally biased region" description="Basic residues" evidence="2">
    <location>
        <begin position="419"/>
        <end position="428"/>
    </location>
</feature>
<sequence>MPSTTIFEQLFACVPPKCDGSKLDGPHFANTPQQDMDTEQRRIGITEKMNYEAQKNGIGSIDYFEDHRVNKPLTRRRLSFGHATGAAFLILVISSILDGNPQDCGDSDHGSTERQECALSPTRVFTLFSHTPDMYTCYGAIHSTECDHSLDVAGTVCCATLPTHIQYSVHDVGSTFKRLLSVLPGGILGSLSLFDAFVGIHSQLHGEPEFPRTKQTKVRARLIALAIGTIESQFRREIICAVFGLLSLIGRVAEMSPREDADGRPLPTGDLIGYNALGIVFGPLLVGDLLDKYTMKLATPTSGLLLFPLSPRRQRRDKQKHKSEGTEPPHVDKVMVAINIAEMLITNWRDMVRQMKALGTHHRHESSSMRLHHRHRHPSISESFAIKMPRELKETRPRNHGDPYDREHSPEPETPTMALKRRRSRPMKRATSVNRFQNNPHLHQNTEEGMEDQEPYQPKVNCNHKQVLFAKGKGKSAAQGDGVLAGSPPITPVDYVDYAQNGEIVNDFGHAQGKLQEQNHAHPDIQPPNVAPSRVPPRMSSKQGLVGNRSATSSTIISSSEDGFTKLPPDGEVLYQTPEQNERDEQTIDPSFLTSRTTVQFPTPEKRLENPTGLGNSTDSALSPELYMPQQERNRVDEYKGLNLASLASLNLSVATGDFQELPFAKSERELVGTRSAPTLIHTPGKAIGEESFYNHTQTTYQSHHNNARDFKRGRDTSESDSARSSESEMPMKRRSVKAMAAMFESQQFLQHMTQSHRQPPAGGVHLTPLGQHARDFLERSNSLPLWAPRDVDKSDWVGNEEHDLEKLSPIFLQTNFPLSTGFQDENNFEHINTCTTTCTRNKCNLKSQIENLERLLNNKMAEVDKLRRQLEKRAGGGGGSPGEQLRQAKKDISIWKEKAEVAERKMKVFEKFTTKVRGIRDSMMAESSRHSSMNQGAEWTNGPEPMHGEQAASPQQMQRVRFAEMLKMVSEISASDDSGTMGDEMAVPAKIRNCLHRNADKQEAPMVLKDIFGTDGAMSPRDEKHHDSGLGVVQIWSAVEELLQMGDDEMFRGNWSPMTKKSPVKVEDGPTVMEMQ</sequence>
<evidence type="ECO:0000256" key="2">
    <source>
        <dbReference type="SAM" id="MobiDB-lite"/>
    </source>
</evidence>
<feature type="coiled-coil region" evidence="1">
    <location>
        <begin position="850"/>
        <end position="906"/>
    </location>
</feature>
<feature type="compositionally biased region" description="Basic and acidic residues" evidence="2">
    <location>
        <begin position="388"/>
        <end position="411"/>
    </location>
</feature>
<feature type="region of interest" description="Disordered" evidence="2">
    <location>
        <begin position="382"/>
        <end position="430"/>
    </location>
</feature>
<gene>
    <name evidence="3" type="ORF">PT974_07452</name>
</gene>
<dbReference type="InterPro" id="IPR008936">
    <property type="entry name" value="Rho_GTPase_activation_prot"/>
</dbReference>
<feature type="region of interest" description="Disordered" evidence="2">
    <location>
        <begin position="520"/>
        <end position="551"/>
    </location>
</feature>
<feature type="compositionally biased region" description="Basic and acidic residues" evidence="2">
    <location>
        <begin position="707"/>
        <end position="732"/>
    </location>
</feature>
<protein>
    <submittedName>
        <fullName evidence="3">Uncharacterized protein</fullName>
    </submittedName>
</protein>
<feature type="region of interest" description="Disordered" evidence="2">
    <location>
        <begin position="603"/>
        <end position="622"/>
    </location>
</feature>